<accession>A0A6J5QZW9</accession>
<reference evidence="2" key="1">
    <citation type="submission" date="2020-05" db="EMBL/GenBank/DDBJ databases">
        <authorList>
            <person name="Chiriac C."/>
            <person name="Salcher M."/>
            <person name="Ghai R."/>
            <person name="Kavagutti S V."/>
        </authorList>
    </citation>
    <scope>NUCLEOTIDE SEQUENCE</scope>
</reference>
<feature type="region of interest" description="Disordered" evidence="1">
    <location>
        <begin position="1"/>
        <end position="25"/>
    </location>
</feature>
<evidence type="ECO:0000256" key="1">
    <source>
        <dbReference type="SAM" id="MobiDB-lite"/>
    </source>
</evidence>
<proteinExistence type="predicted"/>
<gene>
    <name evidence="2" type="ORF">UFOVP1165_50</name>
</gene>
<name>A0A6J5QZW9_9CAUD</name>
<sequence>MAGLRQAQTRVNRGRTSQTRSIPAPVGGWNVRDSIADMDDKDAVILNNMFCLPDTVINRKGSLQWVTGITGTVETIASYQKQDGTSKLFASSGTSPNVAIYDVTSSGAVGAAVVSGKSSDKWQYLNFSTPGGQYLYMVNGVDSPMLYDGAAWTAITGVSVPAITGVTTSTFIHINTFKQRLFFIEANSMSAWYLPVQSIGGAASELDFSSFCKRGGYLMAMFTWTFDAGYGMDDHAVFVTSEGEVLVYRGTDPASVATWGLVGIYTIGRPIGRRCGKTMGKDILIICQDGVFPLSQAIVTSLVTNKAAITDKIQAAASEAVTNYGSNFGWEILIFPLEDMVILNIPIGTNLSSQYVMNAITGAWSSWTNLNASCWVEQNGAIYFGGLGTVWKAWIGTSDAINTSAAPGTYATSNMEFEALQAFSYLGIHSLKAMKLCRPVVAVDSPSIGLLAGVNVDYDTSAPTGVFSVSSVSAGVYDTSLYDQAVYGGSFTINKDWLNASGLGYAIAMHIVGSSQTGSFRWASTDYIFQTASGI</sequence>
<feature type="compositionally biased region" description="Polar residues" evidence="1">
    <location>
        <begin position="1"/>
        <end position="21"/>
    </location>
</feature>
<organism evidence="2">
    <name type="scientific">uncultured Caudovirales phage</name>
    <dbReference type="NCBI Taxonomy" id="2100421"/>
    <lineage>
        <taxon>Viruses</taxon>
        <taxon>Duplodnaviria</taxon>
        <taxon>Heunggongvirae</taxon>
        <taxon>Uroviricota</taxon>
        <taxon>Caudoviricetes</taxon>
        <taxon>Peduoviridae</taxon>
        <taxon>Maltschvirus</taxon>
        <taxon>Maltschvirus maltsch</taxon>
    </lineage>
</organism>
<dbReference type="EMBL" id="LR797120">
    <property type="protein sequence ID" value="CAB4188157.1"/>
    <property type="molecule type" value="Genomic_DNA"/>
</dbReference>
<evidence type="ECO:0000313" key="2">
    <source>
        <dbReference type="EMBL" id="CAB4188157.1"/>
    </source>
</evidence>
<protein>
    <submittedName>
        <fullName evidence="2">Uncharacterized protein</fullName>
    </submittedName>
</protein>